<proteinExistence type="predicted"/>
<name>I2GCA8_9BACT</name>
<evidence type="ECO:0000313" key="2">
    <source>
        <dbReference type="Proteomes" id="UP000009309"/>
    </source>
</evidence>
<organism evidence="1 2">
    <name type="scientific">Fibrisoma limi BUZ 3</name>
    <dbReference type="NCBI Taxonomy" id="1185876"/>
    <lineage>
        <taxon>Bacteria</taxon>
        <taxon>Pseudomonadati</taxon>
        <taxon>Bacteroidota</taxon>
        <taxon>Cytophagia</taxon>
        <taxon>Cytophagales</taxon>
        <taxon>Spirosomataceae</taxon>
        <taxon>Fibrisoma</taxon>
    </lineage>
</organism>
<reference evidence="1 2" key="1">
    <citation type="journal article" date="2012" name="J. Bacteriol.">
        <title>Genome Sequence of the Filamentous Bacterium Fibrisoma limi BUZ 3T.</title>
        <authorList>
            <person name="Filippini M."/>
            <person name="Qi W."/>
            <person name="Jaenicke S."/>
            <person name="Goesmann A."/>
            <person name="Smits T.H."/>
            <person name="Bagheri H.C."/>
        </authorList>
    </citation>
    <scope>NUCLEOTIDE SEQUENCE [LARGE SCALE GENOMIC DNA]</scope>
    <source>
        <strain evidence="2">BUZ 3T</strain>
    </source>
</reference>
<dbReference type="PROSITE" id="PS51257">
    <property type="entry name" value="PROKAR_LIPOPROTEIN"/>
    <property type="match status" value="1"/>
</dbReference>
<sequence>MQRTDMKRRFIYTLLLAVSSVCLFGSCEKTPVDADGLLITQRSQCFMTFFDALGSDHRTVLVSGSTQIDTTALTVKAVARFGTNLKRIKPYSSVVTDAIVEPNMGIWTDFSTPQQYTVVSGNRKVRKTYTITITLQQ</sequence>
<gene>
    <name evidence="1" type="ORF">BN8_00461</name>
</gene>
<evidence type="ECO:0000313" key="1">
    <source>
        <dbReference type="EMBL" id="CCH51532.1"/>
    </source>
</evidence>
<dbReference type="Proteomes" id="UP000009309">
    <property type="component" value="Unassembled WGS sequence"/>
</dbReference>
<dbReference type="AlphaFoldDB" id="I2GCA8"/>
<dbReference type="Gene3D" id="2.60.40.2340">
    <property type="match status" value="1"/>
</dbReference>
<protein>
    <submittedName>
        <fullName evidence="1">Uncharacterized protein</fullName>
    </submittedName>
</protein>
<keyword evidence="2" id="KW-1185">Reference proteome</keyword>
<comment type="caution">
    <text evidence="1">The sequence shown here is derived from an EMBL/GenBank/DDBJ whole genome shotgun (WGS) entry which is preliminary data.</text>
</comment>
<dbReference type="eggNOG" id="ENOG5031GGW">
    <property type="taxonomic scope" value="Bacteria"/>
</dbReference>
<accession>I2GCA8</accession>
<dbReference type="STRING" id="1185876.BN8_00461"/>
<dbReference type="EMBL" id="CAIT01000004">
    <property type="protein sequence ID" value="CCH51532.1"/>
    <property type="molecule type" value="Genomic_DNA"/>
</dbReference>